<sequence>MDYISFSVLLSLYNKEKENNLDTCLKSLYEQSLKPEQVVIVFDGYIDEGLRAVVSKYSEILPISTVPLEKNVGLGNALNIGMKYCRNEIVARMDTDDICCSDRFIKQISYINENPDIAIVGSMIDEYNEDFSIRLGRRITVCEHEDIVGYAKKRNPFNHMTVVFRKSFILSVGGYRHHLYMEDYNLWLRVLSTGKKTYNFKESLVKVRTGTSMLKRRKGIPYILSEFKLAKLKYALGYQGIGGAIGVLFIRSLPRLLPVNILTAVYNTLRTKR</sequence>
<accession>A0A4V1G861</accession>
<dbReference type="RefSeq" id="WP_138098255.1">
    <property type="nucleotide sequence ID" value="NZ_CP040428.1"/>
</dbReference>
<dbReference type="EMBL" id="CP040428">
    <property type="protein sequence ID" value="QCT22027.1"/>
    <property type="molecule type" value="Genomic_DNA"/>
</dbReference>
<dbReference type="InterPro" id="IPR001173">
    <property type="entry name" value="Glyco_trans_2-like"/>
</dbReference>
<feature type="domain" description="Glycosyltransferase 2-like" evidence="4">
    <location>
        <begin position="7"/>
        <end position="165"/>
    </location>
</feature>
<dbReference type="Pfam" id="PF00535">
    <property type="entry name" value="Glycos_transf_2"/>
    <property type="match status" value="1"/>
</dbReference>
<keyword evidence="2" id="KW-0328">Glycosyltransferase</keyword>
<evidence type="ECO:0000256" key="2">
    <source>
        <dbReference type="ARBA" id="ARBA00022676"/>
    </source>
</evidence>
<evidence type="ECO:0000313" key="6">
    <source>
        <dbReference type="Proteomes" id="UP000302163"/>
    </source>
</evidence>
<keyword evidence="3 5" id="KW-0808">Transferase</keyword>
<dbReference type="OrthoDB" id="9802649at2"/>
<comment type="similarity">
    <text evidence="1">Belongs to the glycosyltransferase 2 family.</text>
</comment>
<dbReference type="AlphaFoldDB" id="A0A4V1G861"/>
<dbReference type="Proteomes" id="UP000302163">
    <property type="component" value="Chromosome"/>
</dbReference>
<evidence type="ECO:0000256" key="3">
    <source>
        <dbReference type="ARBA" id="ARBA00022679"/>
    </source>
</evidence>
<dbReference type="InterPro" id="IPR029044">
    <property type="entry name" value="Nucleotide-diphossugar_trans"/>
</dbReference>
<name>A0A4V1G861_9ENTR</name>
<evidence type="ECO:0000256" key="1">
    <source>
        <dbReference type="ARBA" id="ARBA00006739"/>
    </source>
</evidence>
<dbReference type="KEGG" id="izh:FEM41_21450"/>
<gene>
    <name evidence="5" type="ORF">FEM41_21450</name>
</gene>
<keyword evidence="6" id="KW-1185">Reference proteome</keyword>
<dbReference type="GO" id="GO:0016757">
    <property type="term" value="F:glycosyltransferase activity"/>
    <property type="evidence" value="ECO:0007669"/>
    <property type="project" value="UniProtKB-KW"/>
</dbReference>
<evidence type="ECO:0000259" key="4">
    <source>
        <dbReference type="Pfam" id="PF00535"/>
    </source>
</evidence>
<dbReference type="Gene3D" id="3.90.550.10">
    <property type="entry name" value="Spore Coat Polysaccharide Biosynthesis Protein SpsA, Chain A"/>
    <property type="match status" value="1"/>
</dbReference>
<evidence type="ECO:0000313" key="5">
    <source>
        <dbReference type="EMBL" id="QCT22027.1"/>
    </source>
</evidence>
<dbReference type="PANTHER" id="PTHR43685">
    <property type="entry name" value="GLYCOSYLTRANSFERASE"/>
    <property type="match status" value="1"/>
</dbReference>
<organism evidence="5 6">
    <name type="scientific">Jejubacter calystegiae</name>
    <dbReference type="NCBI Taxonomy" id="2579935"/>
    <lineage>
        <taxon>Bacteria</taxon>
        <taxon>Pseudomonadati</taxon>
        <taxon>Pseudomonadota</taxon>
        <taxon>Gammaproteobacteria</taxon>
        <taxon>Enterobacterales</taxon>
        <taxon>Enterobacteriaceae</taxon>
        <taxon>Jejubacter</taxon>
    </lineage>
</organism>
<dbReference type="PANTHER" id="PTHR43685:SF5">
    <property type="entry name" value="GLYCOSYLTRANSFERASE EPSE-RELATED"/>
    <property type="match status" value="1"/>
</dbReference>
<reference evidence="5 6" key="1">
    <citation type="submission" date="2019-05" db="EMBL/GenBank/DDBJ databases">
        <title>Complete genome sequence of Izhakiella calystegiae KSNA2, an endophyte isolated from beach morning glory (Calystegia soldanella).</title>
        <authorList>
            <person name="Jiang L."/>
            <person name="Jeong J.C."/>
            <person name="Kim C.Y."/>
            <person name="Kim D.H."/>
            <person name="Kim S.W."/>
            <person name="Lee j."/>
        </authorList>
    </citation>
    <scope>NUCLEOTIDE SEQUENCE [LARGE SCALE GENOMIC DNA]</scope>
    <source>
        <strain evidence="5 6">KSNA2</strain>
    </source>
</reference>
<proteinExistence type="inferred from homology"/>
<dbReference type="SUPFAM" id="SSF53448">
    <property type="entry name" value="Nucleotide-diphospho-sugar transferases"/>
    <property type="match status" value="1"/>
</dbReference>
<dbReference type="InterPro" id="IPR050834">
    <property type="entry name" value="Glycosyltransf_2"/>
</dbReference>
<protein>
    <submittedName>
        <fullName evidence="5">Glycosyltransferase</fullName>
    </submittedName>
</protein>